<reference evidence="4 5" key="1">
    <citation type="submission" date="2017-11" db="EMBL/GenBank/DDBJ databases">
        <title>Comparitive Functional Genomics of Dry Heat Resistant strains isolated from the Viking Spacecraft.</title>
        <authorList>
            <person name="Seuylemezian A."/>
            <person name="Cooper K."/>
            <person name="Vaishampayan P."/>
        </authorList>
    </citation>
    <scope>NUCLEOTIDE SEQUENCE [LARGE SCALE GENOMIC DNA]</scope>
    <source>
        <strain evidence="4 5">V1-29</strain>
    </source>
</reference>
<dbReference type="InterPro" id="IPR051933">
    <property type="entry name" value="Resuscitation_pf_RpfB"/>
</dbReference>
<dbReference type="GO" id="GO:0004553">
    <property type="term" value="F:hydrolase activity, hydrolyzing O-glycosyl compounds"/>
    <property type="evidence" value="ECO:0007669"/>
    <property type="project" value="InterPro"/>
</dbReference>
<dbReference type="InterPro" id="IPR018392">
    <property type="entry name" value="LysM"/>
</dbReference>
<proteinExistence type="predicted"/>
<dbReference type="InterPro" id="IPR036779">
    <property type="entry name" value="LysM_dom_sf"/>
</dbReference>
<keyword evidence="5" id="KW-1185">Reference proteome</keyword>
<dbReference type="PANTHER" id="PTHR39160:SF4">
    <property type="entry name" value="RESUSCITATION-PROMOTING FACTOR RPFB"/>
    <property type="match status" value="1"/>
</dbReference>
<feature type="domain" description="LysM" evidence="3">
    <location>
        <begin position="27"/>
        <end position="70"/>
    </location>
</feature>
<evidence type="ECO:0000313" key="4">
    <source>
        <dbReference type="EMBL" id="PLT31878.1"/>
    </source>
</evidence>
<evidence type="ECO:0000313" key="5">
    <source>
        <dbReference type="Proteomes" id="UP000234748"/>
    </source>
</evidence>
<evidence type="ECO:0000256" key="1">
    <source>
        <dbReference type="ARBA" id="ARBA00022729"/>
    </source>
</evidence>
<dbReference type="EMBL" id="PGUY01000001">
    <property type="protein sequence ID" value="PLT31878.1"/>
    <property type="molecule type" value="Genomic_DNA"/>
</dbReference>
<name>A0A2N5MC04_9BACI</name>
<organism evidence="4 5">
    <name type="scientific">Peribacillus deserti</name>
    <dbReference type="NCBI Taxonomy" id="673318"/>
    <lineage>
        <taxon>Bacteria</taxon>
        <taxon>Bacillati</taxon>
        <taxon>Bacillota</taxon>
        <taxon>Bacilli</taxon>
        <taxon>Bacillales</taxon>
        <taxon>Bacillaceae</taxon>
        <taxon>Peribacillus</taxon>
    </lineage>
</organism>
<feature type="signal peptide" evidence="2">
    <location>
        <begin position="1"/>
        <end position="24"/>
    </location>
</feature>
<evidence type="ECO:0000256" key="2">
    <source>
        <dbReference type="SAM" id="SignalP"/>
    </source>
</evidence>
<dbReference type="SUPFAM" id="SSF54106">
    <property type="entry name" value="LysM domain"/>
    <property type="match status" value="1"/>
</dbReference>
<dbReference type="RefSeq" id="WP_101639659.1">
    <property type="nucleotide sequence ID" value="NZ_PGUY01000001.1"/>
</dbReference>
<dbReference type="Pfam" id="PF01476">
    <property type="entry name" value="LysM"/>
    <property type="match status" value="1"/>
</dbReference>
<dbReference type="OrthoDB" id="9798935at2"/>
<dbReference type="InterPro" id="IPR036908">
    <property type="entry name" value="RlpA-like_sf"/>
</dbReference>
<dbReference type="Proteomes" id="UP000234748">
    <property type="component" value="Unassembled WGS sequence"/>
</dbReference>
<feature type="chain" id="PRO_5014904872" description="LysM domain-containing protein" evidence="2">
    <location>
        <begin position="25"/>
        <end position="192"/>
    </location>
</feature>
<gene>
    <name evidence="4" type="ORF">CUU66_00155</name>
</gene>
<comment type="caution">
    <text evidence="4">The sequence shown here is derived from an EMBL/GenBank/DDBJ whole genome shotgun (WGS) entry which is preliminary data.</text>
</comment>
<dbReference type="Pfam" id="PF06725">
    <property type="entry name" value="3D"/>
    <property type="match status" value="1"/>
</dbReference>
<keyword evidence="1 2" id="KW-0732">Signal</keyword>
<dbReference type="CDD" id="cd22786">
    <property type="entry name" value="DPBB_YuiC-like"/>
    <property type="match status" value="1"/>
</dbReference>
<protein>
    <recommendedName>
        <fullName evidence="3">LysM domain-containing protein</fullName>
    </recommendedName>
</protein>
<dbReference type="SMART" id="SM00257">
    <property type="entry name" value="LysM"/>
    <property type="match status" value="1"/>
</dbReference>
<dbReference type="AlphaFoldDB" id="A0A2N5MC04"/>
<accession>A0A2N5MC04</accession>
<dbReference type="GO" id="GO:0019867">
    <property type="term" value="C:outer membrane"/>
    <property type="evidence" value="ECO:0007669"/>
    <property type="project" value="InterPro"/>
</dbReference>
<dbReference type="Gene3D" id="3.10.350.10">
    <property type="entry name" value="LysM domain"/>
    <property type="match status" value="1"/>
</dbReference>
<evidence type="ECO:0000259" key="3">
    <source>
        <dbReference type="PROSITE" id="PS51782"/>
    </source>
</evidence>
<sequence length="192" mass="20225">MKKISIFVSMIMMLTFGVSGVASASSNTYSVKSGDTLWGISKKYHISVAKLKSLNKLSSDRIKPKQILKLSAAKPAVKTAKAVSKAKPAPKAKAPAYKEITVTATAYTASCGGCSGITATGLNLKKNPNAKAISVDPRIIPLGSKVYVPGYGYAVAADKGSAVKGKKIDVFISSKSKAIQWGRKTVKIKVMK</sequence>
<dbReference type="PANTHER" id="PTHR39160">
    <property type="entry name" value="CELL WALL-BINDING PROTEIN YOCH"/>
    <property type="match status" value="1"/>
</dbReference>
<dbReference type="SUPFAM" id="SSF50685">
    <property type="entry name" value="Barwin-like endoglucanases"/>
    <property type="match status" value="1"/>
</dbReference>
<dbReference type="InterPro" id="IPR010611">
    <property type="entry name" value="3D_dom"/>
</dbReference>
<dbReference type="PROSITE" id="PS51782">
    <property type="entry name" value="LYSM"/>
    <property type="match status" value="1"/>
</dbReference>
<dbReference type="CDD" id="cd00118">
    <property type="entry name" value="LysM"/>
    <property type="match status" value="1"/>
</dbReference>
<dbReference type="GO" id="GO:0009254">
    <property type="term" value="P:peptidoglycan turnover"/>
    <property type="evidence" value="ECO:0007669"/>
    <property type="project" value="InterPro"/>
</dbReference>